<dbReference type="EMBL" id="CP005076">
    <property type="protein sequence ID" value="AGR42252.1"/>
    <property type="molecule type" value="Genomic_DNA"/>
</dbReference>
<dbReference type="FunCoup" id="S5M2E9">
    <property type="interactions" value="11"/>
</dbReference>
<dbReference type="InterPro" id="IPR000281">
    <property type="entry name" value="HTH_RpiR"/>
</dbReference>
<dbReference type="CDD" id="cd05013">
    <property type="entry name" value="SIS_RpiR"/>
    <property type="match status" value="1"/>
</dbReference>
<dbReference type="eggNOG" id="COG1737">
    <property type="taxonomic scope" value="Bacteria"/>
</dbReference>
<dbReference type="RefSeq" id="WP_020836484.1">
    <property type="nucleotide sequence ID" value="NC_021833.1"/>
</dbReference>
<dbReference type="InterPro" id="IPR036388">
    <property type="entry name" value="WH-like_DNA-bd_sf"/>
</dbReference>
<dbReference type="PANTHER" id="PTHR30514:SF1">
    <property type="entry name" value="HTH-TYPE TRANSCRIPTIONAL REGULATOR HEXR-RELATED"/>
    <property type="match status" value="1"/>
</dbReference>
<dbReference type="STRING" id="1276221.SDIMI_v3c05480"/>
<dbReference type="AlphaFoldDB" id="S5M2E9"/>
<evidence type="ECO:0000256" key="2">
    <source>
        <dbReference type="ARBA" id="ARBA00023125"/>
    </source>
</evidence>
<accession>S5M2E9</accession>
<evidence type="ECO:0000256" key="3">
    <source>
        <dbReference type="ARBA" id="ARBA00023163"/>
    </source>
</evidence>
<protein>
    <submittedName>
        <fullName evidence="6">RpiR family transcriptional regulator</fullName>
    </submittedName>
</protein>
<dbReference type="GO" id="GO:0003700">
    <property type="term" value="F:DNA-binding transcription factor activity"/>
    <property type="evidence" value="ECO:0007669"/>
    <property type="project" value="InterPro"/>
</dbReference>
<dbReference type="OrthoDB" id="388503at2"/>
<dbReference type="InterPro" id="IPR047640">
    <property type="entry name" value="RpiR-like"/>
</dbReference>
<reference evidence="6 7" key="1">
    <citation type="journal article" date="2013" name="Genome Biol. Evol.">
        <title>Comparison of metabolic capacities and inference of gene content evolution in mosquito-associated Spiroplasma diminutum and S. taiwanense.</title>
        <authorList>
            <person name="Lo W.S."/>
            <person name="Ku C."/>
            <person name="Chen L.L."/>
            <person name="Chang T.H."/>
            <person name="Kuo C.H."/>
        </authorList>
    </citation>
    <scope>NUCLEOTIDE SEQUENCE [LARGE SCALE GENOMIC DNA]</scope>
    <source>
        <strain evidence="6">CUAS-1</strain>
    </source>
</reference>
<keyword evidence="2" id="KW-0238">DNA-binding</keyword>
<evidence type="ECO:0000256" key="1">
    <source>
        <dbReference type="ARBA" id="ARBA00023015"/>
    </source>
</evidence>
<dbReference type="KEGG" id="sdi:SDIMI_v3c05480"/>
<dbReference type="GO" id="GO:1901135">
    <property type="term" value="P:carbohydrate derivative metabolic process"/>
    <property type="evidence" value="ECO:0007669"/>
    <property type="project" value="InterPro"/>
</dbReference>
<sequence>MKKSAYVFLLKNKDNNLLLKNIYELHSNKIDLNIEELAKISFLSKSSISRYFKKNGFDGFSEFKFLLTNEQPEEVLINNNFNLFEHQMIFKPIENTANLNQIKDFEKIHDLLLKANYNFILGAGANASVCYELKSRLDRFGYSAETNKDLHGLYARISNAKENDLLWVFSYTGETEELVKIVTLAKKRNLNIISITKKSNNTIEKLSSIKLYIDDSENLIRTLSIKSRMSMFYLISKLVLYIYSKDIKYYNQKLLDSLYK</sequence>
<gene>
    <name evidence="6" type="ORF">SDIMI_v3c05480</name>
</gene>
<dbReference type="InterPro" id="IPR046348">
    <property type="entry name" value="SIS_dom_sf"/>
</dbReference>
<evidence type="ECO:0000313" key="7">
    <source>
        <dbReference type="Proteomes" id="UP000014983"/>
    </source>
</evidence>
<keyword evidence="1" id="KW-0805">Transcription regulation</keyword>
<dbReference type="InterPro" id="IPR001347">
    <property type="entry name" value="SIS_dom"/>
</dbReference>
<dbReference type="Gene3D" id="3.40.50.10490">
    <property type="entry name" value="Glucose-6-phosphate isomerase like protein, domain 1"/>
    <property type="match status" value="1"/>
</dbReference>
<dbReference type="HOGENOM" id="CLU_055769_0_3_14"/>
<dbReference type="InParanoid" id="S5M2E9"/>
<evidence type="ECO:0000313" key="6">
    <source>
        <dbReference type="EMBL" id="AGR42252.1"/>
    </source>
</evidence>
<dbReference type="SUPFAM" id="SSF53697">
    <property type="entry name" value="SIS domain"/>
    <property type="match status" value="1"/>
</dbReference>
<dbReference type="GO" id="GO:0003677">
    <property type="term" value="F:DNA binding"/>
    <property type="evidence" value="ECO:0007669"/>
    <property type="project" value="UniProtKB-KW"/>
</dbReference>
<proteinExistence type="predicted"/>
<dbReference type="Pfam" id="PF01380">
    <property type="entry name" value="SIS"/>
    <property type="match status" value="1"/>
</dbReference>
<dbReference type="Proteomes" id="UP000014983">
    <property type="component" value="Chromosome"/>
</dbReference>
<dbReference type="InterPro" id="IPR009057">
    <property type="entry name" value="Homeodomain-like_sf"/>
</dbReference>
<dbReference type="PROSITE" id="PS51071">
    <property type="entry name" value="HTH_RPIR"/>
    <property type="match status" value="1"/>
</dbReference>
<dbReference type="PATRIC" id="fig|1276221.3.peg.546"/>
<dbReference type="SUPFAM" id="SSF46689">
    <property type="entry name" value="Homeodomain-like"/>
    <property type="match status" value="1"/>
</dbReference>
<dbReference type="Gene3D" id="1.10.10.10">
    <property type="entry name" value="Winged helix-like DNA-binding domain superfamily/Winged helix DNA-binding domain"/>
    <property type="match status" value="1"/>
</dbReference>
<feature type="domain" description="HTH rpiR-type" evidence="4">
    <location>
        <begin position="1"/>
        <end position="74"/>
    </location>
</feature>
<organism evidence="6 7">
    <name type="scientific">Spiroplasma diminutum CUAS-1</name>
    <dbReference type="NCBI Taxonomy" id="1276221"/>
    <lineage>
        <taxon>Bacteria</taxon>
        <taxon>Bacillati</taxon>
        <taxon>Mycoplasmatota</taxon>
        <taxon>Mollicutes</taxon>
        <taxon>Entomoplasmatales</taxon>
        <taxon>Spiroplasmataceae</taxon>
        <taxon>Spiroplasma</taxon>
    </lineage>
</organism>
<name>S5M2E9_9MOLU</name>
<keyword evidence="7" id="KW-1185">Reference proteome</keyword>
<dbReference type="PROSITE" id="PS51464">
    <property type="entry name" value="SIS"/>
    <property type="match status" value="1"/>
</dbReference>
<dbReference type="PANTHER" id="PTHR30514">
    <property type="entry name" value="GLUCOKINASE"/>
    <property type="match status" value="1"/>
</dbReference>
<evidence type="ECO:0000259" key="4">
    <source>
        <dbReference type="PROSITE" id="PS51071"/>
    </source>
</evidence>
<feature type="domain" description="SIS" evidence="5">
    <location>
        <begin position="108"/>
        <end position="248"/>
    </location>
</feature>
<keyword evidence="3" id="KW-0804">Transcription</keyword>
<dbReference type="InterPro" id="IPR035472">
    <property type="entry name" value="RpiR-like_SIS"/>
</dbReference>
<dbReference type="GO" id="GO:0097367">
    <property type="term" value="F:carbohydrate derivative binding"/>
    <property type="evidence" value="ECO:0007669"/>
    <property type="project" value="InterPro"/>
</dbReference>
<evidence type="ECO:0000259" key="5">
    <source>
        <dbReference type="PROSITE" id="PS51464"/>
    </source>
</evidence>